<name>A0A939BNE0_9BACL</name>
<evidence type="ECO:0000259" key="2">
    <source>
        <dbReference type="Pfam" id="PF13439"/>
    </source>
</evidence>
<dbReference type="Proteomes" id="UP000717624">
    <property type="component" value="Unassembled WGS sequence"/>
</dbReference>
<dbReference type="SUPFAM" id="SSF53756">
    <property type="entry name" value="UDP-Glycosyltransferase/glycogen phosphorylase"/>
    <property type="match status" value="1"/>
</dbReference>
<dbReference type="GO" id="GO:0016757">
    <property type="term" value="F:glycosyltransferase activity"/>
    <property type="evidence" value="ECO:0007669"/>
    <property type="project" value="InterPro"/>
</dbReference>
<dbReference type="InterPro" id="IPR001296">
    <property type="entry name" value="Glyco_trans_1"/>
</dbReference>
<dbReference type="AlphaFoldDB" id="A0A939BNE0"/>
<feature type="domain" description="Glycosyl transferase family 1" evidence="1">
    <location>
        <begin position="192"/>
        <end position="341"/>
    </location>
</feature>
<dbReference type="InterPro" id="IPR028098">
    <property type="entry name" value="Glyco_trans_4-like_N"/>
</dbReference>
<comment type="caution">
    <text evidence="3">The sequence shown here is derived from an EMBL/GenBank/DDBJ whole genome shotgun (WGS) entry which is preliminary data.</text>
</comment>
<dbReference type="Pfam" id="PF13439">
    <property type="entry name" value="Glyco_transf_4"/>
    <property type="match status" value="1"/>
</dbReference>
<sequence length="379" mass="42724">MIQRQRVVIVLPNLAGGGAERVMVTLLRHLDRTRFEPVLLVIDYSGPYVSFIPADVQVVTLSAHRLRRAWLPLIRAINRLRPDILLSTMDYVNFAILAGKILYRNQPKLIVREDNTPSRSIRALPPARRGIFRILYKFLYPQADQLIVQSEGMKADLLAFLPRLPQEKVIRIYNPIDFALILQQAERTEAARFATAGKQIVAVGRLTHQKGFDLLLRAFRLVVVRFADAQLTILGEGPLLHDLQQLAQSCGIAEQVTFAGFQENPHAWLAQADLFVLSSRWEGFPNVLLEALACGCPVVATDCPSGPREILQQNVYGRLVEPDNVAELASGMIDVLSGDRSFADGRKRAQMYDAVQVTRSYEQLFDCLRFAQREEPDRV</sequence>
<proteinExistence type="predicted"/>
<dbReference type="Pfam" id="PF00534">
    <property type="entry name" value="Glycos_transf_1"/>
    <property type="match status" value="1"/>
</dbReference>
<gene>
    <name evidence="3" type="ORF">JOD01_000486</name>
</gene>
<evidence type="ECO:0000313" key="4">
    <source>
        <dbReference type="Proteomes" id="UP000717624"/>
    </source>
</evidence>
<evidence type="ECO:0000259" key="1">
    <source>
        <dbReference type="Pfam" id="PF00534"/>
    </source>
</evidence>
<dbReference type="CDD" id="cd03811">
    <property type="entry name" value="GT4_GT28_WabH-like"/>
    <property type="match status" value="1"/>
</dbReference>
<feature type="domain" description="Glycosyltransferase subfamily 4-like N-terminal" evidence="2">
    <location>
        <begin position="17"/>
        <end position="178"/>
    </location>
</feature>
<dbReference type="PANTHER" id="PTHR12526">
    <property type="entry name" value="GLYCOSYLTRANSFERASE"/>
    <property type="match status" value="1"/>
</dbReference>
<evidence type="ECO:0000313" key="3">
    <source>
        <dbReference type="EMBL" id="MBM7588900.1"/>
    </source>
</evidence>
<protein>
    <submittedName>
        <fullName evidence="3">Glycosyltransferase involved in cell wall biosynthesis</fullName>
    </submittedName>
</protein>
<dbReference type="EMBL" id="JAFBEB010000001">
    <property type="protein sequence ID" value="MBM7588900.1"/>
    <property type="molecule type" value="Genomic_DNA"/>
</dbReference>
<keyword evidence="4" id="KW-1185">Reference proteome</keyword>
<reference evidence="3" key="1">
    <citation type="submission" date="2021-01" db="EMBL/GenBank/DDBJ databases">
        <title>Genomic Encyclopedia of Type Strains, Phase IV (KMG-IV): sequencing the most valuable type-strain genomes for metagenomic binning, comparative biology and taxonomic classification.</title>
        <authorList>
            <person name="Goeker M."/>
        </authorList>
    </citation>
    <scope>NUCLEOTIDE SEQUENCE</scope>
    <source>
        <strain evidence="3">DSM 25523</strain>
    </source>
</reference>
<accession>A0A939BNE0</accession>
<dbReference type="PANTHER" id="PTHR12526:SF630">
    <property type="entry name" value="GLYCOSYLTRANSFERASE"/>
    <property type="match status" value="1"/>
</dbReference>
<dbReference type="RefSeq" id="WP_204516617.1">
    <property type="nucleotide sequence ID" value="NZ_BAABIN010000009.1"/>
</dbReference>
<dbReference type="Gene3D" id="3.40.50.2000">
    <property type="entry name" value="Glycogen Phosphorylase B"/>
    <property type="match status" value="2"/>
</dbReference>
<organism evidence="3 4">
    <name type="scientific">Brevibacillus fulvus</name>
    <dbReference type="NCBI Taxonomy" id="1125967"/>
    <lineage>
        <taxon>Bacteria</taxon>
        <taxon>Bacillati</taxon>
        <taxon>Bacillota</taxon>
        <taxon>Bacilli</taxon>
        <taxon>Bacillales</taxon>
        <taxon>Paenibacillaceae</taxon>
        <taxon>Brevibacillus</taxon>
    </lineage>
</organism>